<feature type="domain" description="Major facilitator superfamily (MFS) profile" evidence="6">
    <location>
        <begin position="1"/>
        <end position="419"/>
    </location>
</feature>
<feature type="transmembrane region" description="Helical" evidence="5">
    <location>
        <begin position="63"/>
        <end position="83"/>
    </location>
</feature>
<dbReference type="PANTHER" id="PTHR23521:SF3">
    <property type="entry name" value="MFS TRANSPORTER"/>
    <property type="match status" value="1"/>
</dbReference>
<dbReference type="InterPro" id="IPR036259">
    <property type="entry name" value="MFS_trans_sf"/>
</dbReference>
<feature type="transmembrane region" description="Helical" evidence="5">
    <location>
        <begin position="120"/>
        <end position="138"/>
    </location>
</feature>
<keyword evidence="3 5" id="KW-0472">Membrane</keyword>
<dbReference type="RefSeq" id="WP_129238751.1">
    <property type="nucleotide sequence ID" value="NZ_UFQC01000001.1"/>
</dbReference>
<evidence type="ECO:0000256" key="4">
    <source>
        <dbReference type="SAM" id="MobiDB-lite"/>
    </source>
</evidence>
<dbReference type="Pfam" id="PF07690">
    <property type="entry name" value="MFS_1"/>
    <property type="match status" value="1"/>
</dbReference>
<feature type="transmembrane region" description="Helical" evidence="5">
    <location>
        <begin position="183"/>
        <end position="201"/>
    </location>
</feature>
<keyword evidence="2 5" id="KW-1133">Transmembrane helix</keyword>
<dbReference type="GO" id="GO:0005886">
    <property type="term" value="C:plasma membrane"/>
    <property type="evidence" value="ECO:0007669"/>
    <property type="project" value="TreeGrafter"/>
</dbReference>
<feature type="transmembrane region" description="Helical" evidence="5">
    <location>
        <begin position="362"/>
        <end position="384"/>
    </location>
</feature>
<evidence type="ECO:0000259" key="6">
    <source>
        <dbReference type="PROSITE" id="PS50850"/>
    </source>
</evidence>
<feature type="transmembrane region" description="Helical" evidence="5">
    <location>
        <begin position="150"/>
        <end position="171"/>
    </location>
</feature>
<reference evidence="7 8" key="1">
    <citation type="submission" date="2018-07" db="EMBL/GenBank/DDBJ databases">
        <authorList>
            <person name="Peeters C."/>
        </authorList>
    </citation>
    <scope>NUCLEOTIDE SEQUENCE [LARGE SCALE GENOMIC DNA]</scope>
    <source>
        <strain evidence="7 8">LMG 30378</strain>
    </source>
</reference>
<feature type="transmembrane region" description="Helical" evidence="5">
    <location>
        <begin position="264"/>
        <end position="291"/>
    </location>
</feature>
<dbReference type="OrthoDB" id="9781976at2"/>
<dbReference type="Gene3D" id="1.20.1250.20">
    <property type="entry name" value="MFS general substrate transporter like domains"/>
    <property type="match status" value="1"/>
</dbReference>
<dbReference type="SUPFAM" id="SSF103473">
    <property type="entry name" value="MFS general substrate transporter"/>
    <property type="match status" value="1"/>
</dbReference>
<feature type="transmembrane region" description="Helical" evidence="5">
    <location>
        <begin position="303"/>
        <end position="324"/>
    </location>
</feature>
<feature type="transmembrane region" description="Helical" evidence="5">
    <location>
        <begin position="24"/>
        <end position="43"/>
    </location>
</feature>
<dbReference type="AlphaFoldDB" id="A0A446C341"/>
<protein>
    <recommendedName>
        <fullName evidence="6">Major facilitator superfamily (MFS) profile domain-containing protein</fullName>
    </recommendedName>
</protein>
<evidence type="ECO:0000256" key="1">
    <source>
        <dbReference type="ARBA" id="ARBA00022692"/>
    </source>
</evidence>
<proteinExistence type="predicted"/>
<gene>
    <name evidence="7" type="ORF">AVE30378_00032</name>
</gene>
<evidence type="ECO:0000256" key="3">
    <source>
        <dbReference type="ARBA" id="ARBA00023136"/>
    </source>
</evidence>
<dbReference type="PROSITE" id="PS50850">
    <property type="entry name" value="MFS"/>
    <property type="match status" value="1"/>
</dbReference>
<evidence type="ECO:0000256" key="2">
    <source>
        <dbReference type="ARBA" id="ARBA00022989"/>
    </source>
</evidence>
<organism evidence="7 8">
    <name type="scientific">Achromobacter veterisilvae</name>
    <dbReference type="NCBI Taxonomy" id="2069367"/>
    <lineage>
        <taxon>Bacteria</taxon>
        <taxon>Pseudomonadati</taxon>
        <taxon>Pseudomonadota</taxon>
        <taxon>Betaproteobacteria</taxon>
        <taxon>Burkholderiales</taxon>
        <taxon>Alcaligenaceae</taxon>
        <taxon>Achromobacter</taxon>
    </lineage>
</organism>
<dbReference type="PANTHER" id="PTHR23521">
    <property type="entry name" value="TRANSPORTER MFS SUPERFAMILY"/>
    <property type="match status" value="1"/>
</dbReference>
<dbReference type="InterPro" id="IPR011701">
    <property type="entry name" value="MFS"/>
</dbReference>
<dbReference type="GO" id="GO:0022857">
    <property type="term" value="F:transmembrane transporter activity"/>
    <property type="evidence" value="ECO:0007669"/>
    <property type="project" value="InterPro"/>
</dbReference>
<evidence type="ECO:0000313" key="8">
    <source>
        <dbReference type="Proteomes" id="UP000289465"/>
    </source>
</evidence>
<sequence length="425" mass="44211">MTDIDNGNAGTRAQGAPRREPDRWLRPSTIIAIAQLLGTSLWFSANSAAADLAKAWNVTAADIGWLTSAVQAGFITGTLIMALFGLADRYAASRIFALSAVVGALFNAGFALIAQGLPEALVYRFFVGLSLAGIYPLGMKLIVSWEPSRTGVALAHLVAMLTLGTALPHLLRELGADLPWQSIVLASSALAVIGSILIYTLGDGPFLPGRDRRRDYGKRPSAAGSGVLAAFKVRGFRAAAWGYFGHMWELYAFWTVVPVLVARTGLSVLFPALGVPGISFAIIAAGALGCVAGGMLTRRYDSAAVALGALFISGLAGGIFALFWQVLPPAATLALMLVWGAAVVADSPQFSALSARSCPPDLVGSALAIQNSIGFAITVVSIALTAALLERVGLDAVWILVPGPVVGLLGFLLTARKRRTGPVSG</sequence>
<evidence type="ECO:0000313" key="7">
    <source>
        <dbReference type="EMBL" id="SSW62288.1"/>
    </source>
</evidence>
<feature type="transmembrane region" description="Helical" evidence="5">
    <location>
        <begin position="95"/>
        <end position="114"/>
    </location>
</feature>
<dbReference type="Proteomes" id="UP000289465">
    <property type="component" value="Unassembled WGS sequence"/>
</dbReference>
<evidence type="ECO:0000256" key="5">
    <source>
        <dbReference type="SAM" id="Phobius"/>
    </source>
</evidence>
<dbReference type="InterPro" id="IPR020846">
    <property type="entry name" value="MFS_dom"/>
</dbReference>
<keyword evidence="1 5" id="KW-0812">Transmembrane</keyword>
<accession>A0A446C341</accession>
<feature type="transmembrane region" description="Helical" evidence="5">
    <location>
        <begin position="396"/>
        <end position="415"/>
    </location>
</feature>
<name>A0A446C341_9BURK</name>
<dbReference type="EMBL" id="UFQC01000001">
    <property type="protein sequence ID" value="SSW62288.1"/>
    <property type="molecule type" value="Genomic_DNA"/>
</dbReference>
<feature type="region of interest" description="Disordered" evidence="4">
    <location>
        <begin position="1"/>
        <end position="20"/>
    </location>
</feature>